<dbReference type="AlphaFoldDB" id="A0A1M5JD57"/>
<accession>A0A1M5JD57</accession>
<dbReference type="Gene3D" id="1.50.10.10">
    <property type="match status" value="1"/>
</dbReference>
<evidence type="ECO:0000313" key="2">
    <source>
        <dbReference type="Proteomes" id="UP000184287"/>
    </source>
</evidence>
<dbReference type="InterPro" id="IPR008928">
    <property type="entry name" value="6-hairpin_glycosidase_sf"/>
</dbReference>
<gene>
    <name evidence="1" type="ORF">SAMN04488522_105281</name>
</gene>
<proteinExistence type="predicted"/>
<dbReference type="RefSeq" id="WP_234994600.1">
    <property type="nucleotide sequence ID" value="NZ_FQUQ01000005.1"/>
</dbReference>
<dbReference type="Proteomes" id="UP000184287">
    <property type="component" value="Unassembled WGS sequence"/>
</dbReference>
<evidence type="ECO:0008006" key="3">
    <source>
        <dbReference type="Google" id="ProtNLM"/>
    </source>
</evidence>
<reference evidence="2" key="1">
    <citation type="submission" date="2016-11" db="EMBL/GenBank/DDBJ databases">
        <authorList>
            <person name="Varghese N."/>
            <person name="Submissions S."/>
        </authorList>
    </citation>
    <scope>NUCLEOTIDE SEQUENCE [LARGE SCALE GENOMIC DNA]</scope>
    <source>
        <strain evidence="2">DSM 16990</strain>
    </source>
</reference>
<dbReference type="SUPFAM" id="SSF48208">
    <property type="entry name" value="Six-hairpin glycosidases"/>
    <property type="match status" value="1"/>
</dbReference>
<sequence length="688" mass="77210">MKAKLKVLKIGLIISLLFPLQNLVFGQQLNLPVQTDRWQMAKDGSIFWEIKDRLPHDDHIEMSGQQVSLWLQYGVDAEKRIRLKRTVVFPGFRMKPNDTHSSLMQTIRTEELPQVFVDGKPMKDEVFNGRQLKGFSETMSMIRFNGMMEFESKIGAKGQVSLKRTLFPSVDKAMAVEKMVFVNQSDKPVKISMDHQFRDILIDTPRSHLRPQHLILKSAGGGHSMVKPGDSLTFSITYQAVFNAADVMDADVIGETAARRKRIGEISGKLQLMTPDPVLNAAFAFAKIRATESIFKTKRGPMHGPGGLSYYAAIWANDQAEYVNPFFAFLGDELGNQSAMNAYRMFATYMNPEYKPIPSSIIAEGDGFWNGAGDRGDQAMIAYGASRYALANGNIDSARKLWPLIKWCLEYSGRKLNPEGVVASQSDELEGRFPAGKANLSTSCLYYDALISAEKLSRLLGEPAAAAEEYTQQAKLLRAAIDHYFSATIDGFETYRYYDGNEVLRSWICMPLTVGIEERKAGTIQALFSPKLFTADGLLTQAGDKTFWDRSTLYALKGILEAGDTENAMLYLRYYSKRRLLGEHVPYPVEAFPEGGQRHLSAESGLYCRVFTEGLFGMRPIGFDRFSCTPRLPEGWNEMALRNIHSFGNTFDMEVSRSGSNQLKIKIKKGRKIRQYLLKSGATALVKL</sequence>
<evidence type="ECO:0000313" key="1">
    <source>
        <dbReference type="EMBL" id="SHG37953.1"/>
    </source>
</evidence>
<dbReference type="GO" id="GO:0005975">
    <property type="term" value="P:carbohydrate metabolic process"/>
    <property type="evidence" value="ECO:0007669"/>
    <property type="project" value="InterPro"/>
</dbReference>
<keyword evidence="2" id="KW-1185">Reference proteome</keyword>
<organism evidence="1 2">
    <name type="scientific">Pedobacter caeni</name>
    <dbReference type="NCBI Taxonomy" id="288992"/>
    <lineage>
        <taxon>Bacteria</taxon>
        <taxon>Pseudomonadati</taxon>
        <taxon>Bacteroidota</taxon>
        <taxon>Sphingobacteriia</taxon>
        <taxon>Sphingobacteriales</taxon>
        <taxon>Sphingobacteriaceae</taxon>
        <taxon>Pedobacter</taxon>
    </lineage>
</organism>
<dbReference type="STRING" id="288992.SAMN04488522_105281"/>
<dbReference type="InterPro" id="IPR012341">
    <property type="entry name" value="6hp_glycosidase-like_sf"/>
</dbReference>
<protein>
    <recommendedName>
        <fullName evidence="3">Alpha-L-rhamnosidase six-hairpin glycosidase domain-containing protein</fullName>
    </recommendedName>
</protein>
<dbReference type="EMBL" id="FQUQ01000005">
    <property type="protein sequence ID" value="SHG37953.1"/>
    <property type="molecule type" value="Genomic_DNA"/>
</dbReference>
<name>A0A1M5JD57_9SPHI</name>